<evidence type="ECO:0000256" key="1">
    <source>
        <dbReference type="SAM" id="MobiDB-lite"/>
    </source>
</evidence>
<dbReference type="Proteomes" id="UP000507222">
    <property type="component" value="Unassembled WGS sequence"/>
</dbReference>
<evidence type="ECO:0000313" key="3">
    <source>
        <dbReference type="Proteomes" id="UP000507222"/>
    </source>
</evidence>
<protein>
    <submittedName>
        <fullName evidence="2">Uncharacterized protein</fullName>
    </submittedName>
</protein>
<proteinExistence type="predicted"/>
<reference evidence="2 3" key="1">
    <citation type="submission" date="2020-05" db="EMBL/GenBank/DDBJ databases">
        <authorList>
            <person name="Campoy J."/>
            <person name="Schneeberger K."/>
            <person name="Spophaly S."/>
        </authorList>
    </citation>
    <scope>NUCLEOTIDE SEQUENCE [LARGE SCALE GENOMIC DNA]</scope>
    <source>
        <strain evidence="2">PruArmRojPasFocal</strain>
    </source>
</reference>
<sequence length="111" mass="12819">MLSDEYKYPVSSSKGRGPWIPGSDLTSEGEPASSCEQSCEETRSRSRSSIPWQREESLALGFDVSIGPWFYYFYYCTIKVYACMYMEDMELNVRSYCEYNGLKFGVRGYVD</sequence>
<gene>
    <name evidence="2" type="ORF">CURHAP_LOCUS8424</name>
</gene>
<dbReference type="AlphaFoldDB" id="A0A6J5TSG4"/>
<accession>A0A6J5TSG4</accession>
<feature type="region of interest" description="Disordered" evidence="1">
    <location>
        <begin position="1"/>
        <end position="52"/>
    </location>
</feature>
<name>A0A6J5TSG4_PRUAR</name>
<evidence type="ECO:0000313" key="2">
    <source>
        <dbReference type="EMBL" id="CAB4266177.1"/>
    </source>
</evidence>
<dbReference type="EMBL" id="CAEKDK010000001">
    <property type="protein sequence ID" value="CAB4266177.1"/>
    <property type="molecule type" value="Genomic_DNA"/>
</dbReference>
<organism evidence="2 3">
    <name type="scientific">Prunus armeniaca</name>
    <name type="common">Apricot</name>
    <name type="synonym">Armeniaca vulgaris</name>
    <dbReference type="NCBI Taxonomy" id="36596"/>
    <lineage>
        <taxon>Eukaryota</taxon>
        <taxon>Viridiplantae</taxon>
        <taxon>Streptophyta</taxon>
        <taxon>Embryophyta</taxon>
        <taxon>Tracheophyta</taxon>
        <taxon>Spermatophyta</taxon>
        <taxon>Magnoliopsida</taxon>
        <taxon>eudicotyledons</taxon>
        <taxon>Gunneridae</taxon>
        <taxon>Pentapetalae</taxon>
        <taxon>rosids</taxon>
        <taxon>fabids</taxon>
        <taxon>Rosales</taxon>
        <taxon>Rosaceae</taxon>
        <taxon>Amygdaloideae</taxon>
        <taxon>Amygdaleae</taxon>
        <taxon>Prunus</taxon>
    </lineage>
</organism>